<keyword evidence="2" id="KW-1185">Reference proteome</keyword>
<evidence type="ECO:0000313" key="2">
    <source>
        <dbReference type="Proteomes" id="UP000593565"/>
    </source>
</evidence>
<organism evidence="1 2">
    <name type="scientific">Ameiurus melas</name>
    <name type="common">Black bullhead</name>
    <name type="synonym">Silurus melas</name>
    <dbReference type="NCBI Taxonomy" id="219545"/>
    <lineage>
        <taxon>Eukaryota</taxon>
        <taxon>Metazoa</taxon>
        <taxon>Chordata</taxon>
        <taxon>Craniata</taxon>
        <taxon>Vertebrata</taxon>
        <taxon>Euteleostomi</taxon>
        <taxon>Actinopterygii</taxon>
        <taxon>Neopterygii</taxon>
        <taxon>Teleostei</taxon>
        <taxon>Ostariophysi</taxon>
        <taxon>Siluriformes</taxon>
        <taxon>Ictaluridae</taxon>
        <taxon>Ameiurus</taxon>
    </lineage>
</organism>
<comment type="caution">
    <text evidence="1">The sequence shown here is derived from an EMBL/GenBank/DDBJ whole genome shotgun (WGS) entry which is preliminary data.</text>
</comment>
<name>A0A7J6A0W7_AMEME</name>
<dbReference type="EMBL" id="JAAGNN010000019">
    <property type="protein sequence ID" value="KAF4076525.1"/>
    <property type="molecule type" value="Genomic_DNA"/>
</dbReference>
<dbReference type="Proteomes" id="UP000593565">
    <property type="component" value="Unassembled WGS sequence"/>
</dbReference>
<evidence type="ECO:0000313" key="1">
    <source>
        <dbReference type="EMBL" id="KAF4076525.1"/>
    </source>
</evidence>
<proteinExistence type="predicted"/>
<reference evidence="1 2" key="1">
    <citation type="submission" date="2020-02" db="EMBL/GenBank/DDBJ databases">
        <title>A chromosome-scale genome assembly of the black bullhead catfish (Ameiurus melas).</title>
        <authorList>
            <person name="Wen M."/>
            <person name="Zham M."/>
            <person name="Cabau C."/>
            <person name="Klopp C."/>
            <person name="Donnadieu C."/>
            <person name="Roques C."/>
            <person name="Bouchez O."/>
            <person name="Lampietro C."/>
            <person name="Jouanno E."/>
            <person name="Herpin A."/>
            <person name="Louis A."/>
            <person name="Berthelot C."/>
            <person name="Parey E."/>
            <person name="Roest-Crollius H."/>
            <person name="Braasch I."/>
            <person name="Postlethwait J."/>
            <person name="Robinson-Rechavi M."/>
            <person name="Echchiki A."/>
            <person name="Begum T."/>
            <person name="Montfort J."/>
            <person name="Schartl M."/>
            <person name="Bobe J."/>
            <person name="Guiguen Y."/>
        </authorList>
    </citation>
    <scope>NUCLEOTIDE SEQUENCE [LARGE SCALE GENOMIC DNA]</scope>
    <source>
        <strain evidence="1">M_S1</strain>
        <tissue evidence="1">Blood</tissue>
    </source>
</reference>
<sequence length="98" mass="10977">MPQHSFLHQCYHVPVPRSGAETVPCCFLLADNRSNGLQPRLIGYFLPPLESGYTATLDCTQIRHVKAPVVFPAPPRVDESVTASLRSWKPSLRNTHPR</sequence>
<dbReference type="AlphaFoldDB" id="A0A7J6A0W7"/>
<accession>A0A7J6A0W7</accession>
<gene>
    <name evidence="1" type="ORF">AMELA_G00216050</name>
</gene>
<protein>
    <submittedName>
        <fullName evidence="1">Uncharacterized protein</fullName>
    </submittedName>
</protein>